<sequence>MKWWKWVFISSGVLLVGFLVVFQFFGLKYILKANSYINSHPEAREKLYGLASNRVYGGTFAGVYGDRIGIWGRQGLKLYKGLENMAKYSVLRGCNSSEPIMEKYDDAKTWGRSLRIGDYVFVNYAINDEKTAVILWGSDLWLFVTGESDIQCTRL</sequence>
<dbReference type="STRING" id="1618384.UW68_C0033G0017"/>
<name>A0A0G1JMG1_9BACT</name>
<dbReference type="EMBL" id="LCJG01000033">
    <property type="protein sequence ID" value="KKT72570.1"/>
    <property type="molecule type" value="Genomic_DNA"/>
</dbReference>
<organism evidence="2 3">
    <name type="scientific">Candidatus Collierbacteria bacterium GW2011_GWB1_44_6</name>
    <dbReference type="NCBI Taxonomy" id="1618384"/>
    <lineage>
        <taxon>Bacteria</taxon>
        <taxon>Candidatus Collieribacteriota</taxon>
    </lineage>
</organism>
<feature type="transmembrane region" description="Helical" evidence="1">
    <location>
        <begin position="6"/>
        <end position="27"/>
    </location>
</feature>
<dbReference type="AlphaFoldDB" id="A0A0G1JMG1"/>
<evidence type="ECO:0000313" key="2">
    <source>
        <dbReference type="EMBL" id="KKT72570.1"/>
    </source>
</evidence>
<comment type="caution">
    <text evidence="2">The sequence shown here is derived from an EMBL/GenBank/DDBJ whole genome shotgun (WGS) entry which is preliminary data.</text>
</comment>
<dbReference type="Proteomes" id="UP000034835">
    <property type="component" value="Unassembled WGS sequence"/>
</dbReference>
<accession>A0A0G1JMG1</accession>
<gene>
    <name evidence="2" type="ORF">UW68_C0033G0017</name>
</gene>
<evidence type="ECO:0000256" key="1">
    <source>
        <dbReference type="SAM" id="Phobius"/>
    </source>
</evidence>
<keyword evidence="1" id="KW-0812">Transmembrane</keyword>
<reference evidence="2 3" key="1">
    <citation type="journal article" date="2015" name="Nature">
        <title>rRNA introns, odd ribosomes, and small enigmatic genomes across a large radiation of phyla.</title>
        <authorList>
            <person name="Brown C.T."/>
            <person name="Hug L.A."/>
            <person name="Thomas B.C."/>
            <person name="Sharon I."/>
            <person name="Castelle C.J."/>
            <person name="Singh A."/>
            <person name="Wilkins M.J."/>
            <person name="Williams K.H."/>
            <person name="Banfield J.F."/>
        </authorList>
    </citation>
    <scope>NUCLEOTIDE SEQUENCE [LARGE SCALE GENOMIC DNA]</scope>
</reference>
<keyword evidence="1" id="KW-1133">Transmembrane helix</keyword>
<proteinExistence type="predicted"/>
<evidence type="ECO:0000313" key="3">
    <source>
        <dbReference type="Proteomes" id="UP000034835"/>
    </source>
</evidence>
<keyword evidence="1" id="KW-0472">Membrane</keyword>
<protein>
    <submittedName>
        <fullName evidence="2">Uncharacterized protein</fullName>
    </submittedName>
</protein>